<dbReference type="InterPro" id="IPR039715">
    <property type="entry name" value="ZCCHC10"/>
</dbReference>
<dbReference type="PANTHER" id="PTHR13491">
    <property type="entry name" value="ZCCHC10 PROTEIN"/>
    <property type="match status" value="1"/>
</dbReference>
<feature type="region of interest" description="Disordered" evidence="1">
    <location>
        <begin position="1"/>
        <end position="35"/>
    </location>
</feature>
<dbReference type="InterPro" id="IPR011990">
    <property type="entry name" value="TPR-like_helical_dom_sf"/>
</dbReference>
<keyword evidence="4" id="KW-1185">Reference proteome</keyword>
<dbReference type="OrthoDB" id="332381at2759"/>
<dbReference type="PANTHER" id="PTHR13491:SF0">
    <property type="entry name" value="ZINC FINGER CCHC DOMAIN-CONTAINING PROTEIN 10"/>
    <property type="match status" value="1"/>
</dbReference>
<reference evidence="3" key="1">
    <citation type="submission" date="2007-03" db="EMBL/GenBank/DDBJ databases">
        <authorList>
            <person name="Paulsen I."/>
        </authorList>
    </citation>
    <scope>NUCLEOTIDE SEQUENCE</scope>
    <source>
        <strain evidence="3">VEG</strain>
    </source>
</reference>
<accession>A0A125YVT1</accession>
<dbReference type="Gene3D" id="1.25.40.10">
    <property type="entry name" value="Tetratricopeptide repeat domain"/>
    <property type="match status" value="2"/>
</dbReference>
<feature type="region of interest" description="Disordered" evidence="1">
    <location>
        <begin position="357"/>
        <end position="383"/>
    </location>
</feature>
<feature type="compositionally biased region" description="Low complexity" evidence="1">
    <location>
        <begin position="357"/>
        <end position="380"/>
    </location>
</feature>
<feature type="region of interest" description="Disordered" evidence="1">
    <location>
        <begin position="762"/>
        <end position="791"/>
    </location>
</feature>
<evidence type="ECO:0000256" key="1">
    <source>
        <dbReference type="SAM" id="MobiDB-lite"/>
    </source>
</evidence>
<evidence type="ECO:0000313" key="4">
    <source>
        <dbReference type="Proteomes" id="UP000002226"/>
    </source>
</evidence>
<dbReference type="VEuPathDB" id="ToxoDB:TGVEG_315660"/>
<reference evidence="3" key="3">
    <citation type="submission" date="2013-08" db="EMBL/GenBank/DDBJ databases">
        <authorList>
            <person name="Sibley D."/>
            <person name="Venepally P."/>
            <person name="Karamycheva S."/>
            <person name="Hadjithomas M."/>
            <person name="Khan A."/>
            <person name="Brunk B."/>
            <person name="Roos D."/>
            <person name="Caler E."/>
            <person name="Lorenzi H."/>
        </authorList>
    </citation>
    <scope>NUCLEOTIDE SEQUENCE</scope>
    <source>
        <strain evidence="3">VEG</strain>
    </source>
</reference>
<dbReference type="EMBL" id="LN714501">
    <property type="protein sequence ID" value="CEL77766.1"/>
    <property type="molecule type" value="Genomic_DNA"/>
</dbReference>
<dbReference type="eggNOG" id="ENOG502QYVS">
    <property type="taxonomic scope" value="Eukaryota"/>
</dbReference>
<sequence>MDAETSSSPSCHDDCRGSTLDQSASEAWGKHEQQSREVYRQIRRQYLSARMYGAYEDMLMLGELLYSLAHPAVSPTPINAPVSVRCGGCVPPLSPLSPLSPRAREKKRDTTGGGEEAEAGQREGEKEATQGHPEACCLQTESLFFFTEALIACGKMERARSLLFELHAEITCRDPALLAVATQLLLKIDAPADLVAFLDRHRSSWLLPGHPSRTFLEMSLAIALQRLGRFPQALRVLCDLYQREPFHPKLLFALFGSGVLTPEDELRLLRETKFDDSQLWARHLAVALLSAARDETPEAIWAQISSSSASSSFSSSASSSASSSFSSSASSSFSSSASSSASSSFSSSASSSFSSSASSSSSSASSSSSSASSSSSFSASPPRPPGLYAVPLAVGLDGRCLRVDDVLSYVEEMYPSRHIPPEFIYSSVNLTIQAIRAFRRRNAPLAFALCTLLLETSLAEAVYALPVFISCCVQLEKVAELHLLTERLEEALEGALADGERTTLTAALIHAEGGLLLVEGTTAKAIDVLLKATEIRQEPLTTPGFLPPYLLLAEALQSPVEGPTPAKQKATRKKLVKTLRHLTQVFRGHARVRLALLSELRRTKHSAQNASAEKSEEIQLLRGMLRLDSRDPQVLLQCATVAFDSGRFYESLLLVNRALAGCTYTRETGPPREPESSARLACKEEGKTERLAPEELQQGDGTVLDDLFYTLTSQSPPCCFAADALHALRGRALVQLSREVAASREFSLDRDDFLFPRLPVREDRTSSASSGDSCKDADSFSRSPFSPLPADKASSSLSEKLLAEAEAALRTALAVNPDNVEAQRSLLTLRLAESSEAPESFL</sequence>
<protein>
    <recommendedName>
        <fullName evidence="5">Tetratricopeptide repeat-containing protein</fullName>
    </recommendedName>
</protein>
<dbReference type="Proteomes" id="UP000002226">
    <property type="component" value="Unassembled WGS sequence"/>
</dbReference>
<evidence type="ECO:0000313" key="3">
    <source>
        <dbReference type="EMBL" id="ESS35328.1"/>
    </source>
</evidence>
<name>A0A125YVT1_TOXGV</name>
<evidence type="ECO:0000313" key="2">
    <source>
        <dbReference type="EMBL" id="CEL77766.1"/>
    </source>
</evidence>
<dbReference type="AlphaFoldDB" id="A0A125YVT1"/>
<feature type="compositionally biased region" description="Polar residues" evidence="1">
    <location>
        <begin position="1"/>
        <end position="10"/>
    </location>
</feature>
<reference evidence="2" key="4">
    <citation type="journal article" date="2015" name="PLoS ONE">
        <title>Comprehensive Evaluation of Toxoplasma gondii VEG and Neospora caninum LIV Genomes with Tachyzoite Stage Transcriptome and Proteome Defines Novel Transcript Features.</title>
        <authorList>
            <person name="Ramaprasad A."/>
            <person name="Mourier T."/>
            <person name="Naeem R."/>
            <person name="Malas T.B."/>
            <person name="Moussa E."/>
            <person name="Panigrahi A."/>
            <person name="Vermont S.J."/>
            <person name="Otto T.D."/>
            <person name="Wastling J."/>
            <person name="Pain A."/>
        </authorList>
    </citation>
    <scope>NUCLEOTIDE SEQUENCE</scope>
    <source>
        <strain evidence="2">VEG</strain>
    </source>
</reference>
<feature type="compositionally biased region" description="Basic and acidic residues" evidence="1">
    <location>
        <begin position="119"/>
        <end position="129"/>
    </location>
</feature>
<feature type="region of interest" description="Disordered" evidence="1">
    <location>
        <begin position="97"/>
        <end position="132"/>
    </location>
</feature>
<dbReference type="PaxDb" id="5811-TGME49_115660"/>
<dbReference type="OMA" id="AYEDMLM"/>
<dbReference type="SUPFAM" id="SSF48452">
    <property type="entry name" value="TPR-like"/>
    <property type="match status" value="1"/>
</dbReference>
<proteinExistence type="predicted"/>
<reference evidence="4" key="2">
    <citation type="submission" date="2008-03" db="EMBL/GenBank/DDBJ databases">
        <title>Annotation of Toxoplasma gondii VEG.</title>
        <authorList>
            <person name="Lorenzi H."/>
            <person name="Inman J."/>
            <person name="Amedeo P."/>
            <person name="Brunk B."/>
            <person name="Roos D."/>
            <person name="Caler E."/>
        </authorList>
    </citation>
    <scope>NUCLEOTIDE SEQUENCE [LARGE SCALE GENOMIC DNA]</scope>
    <source>
        <strain evidence="4">ATCC 50861 / VEG</strain>
    </source>
</reference>
<evidence type="ECO:0008006" key="5">
    <source>
        <dbReference type="Google" id="ProtNLM"/>
    </source>
</evidence>
<gene>
    <name evidence="2" type="ORF">BN1205_100790</name>
    <name evidence="3" type="ORF">TGVEG_315660</name>
</gene>
<organism evidence="3 4">
    <name type="scientific">Toxoplasma gondii (strain ATCC 50861 / VEG)</name>
    <dbReference type="NCBI Taxonomy" id="432359"/>
    <lineage>
        <taxon>Eukaryota</taxon>
        <taxon>Sar</taxon>
        <taxon>Alveolata</taxon>
        <taxon>Apicomplexa</taxon>
        <taxon>Conoidasida</taxon>
        <taxon>Coccidia</taxon>
        <taxon>Eucoccidiorida</taxon>
        <taxon>Eimeriorina</taxon>
        <taxon>Sarcocystidae</taxon>
        <taxon>Toxoplasma</taxon>
    </lineage>
</organism>
<accession>A0A0F7V5K6</accession>
<dbReference type="EMBL" id="AAYL02000034">
    <property type="protein sequence ID" value="ESS35328.1"/>
    <property type="molecule type" value="Genomic_DNA"/>
</dbReference>